<evidence type="ECO:0000256" key="6">
    <source>
        <dbReference type="ARBA" id="ARBA00023136"/>
    </source>
</evidence>
<evidence type="ECO:0000256" key="3">
    <source>
        <dbReference type="ARBA" id="ARBA00022692"/>
    </source>
</evidence>
<dbReference type="Gene3D" id="1.20.1070.10">
    <property type="entry name" value="Rhodopsin 7-helix transmembrane proteins"/>
    <property type="match status" value="1"/>
</dbReference>
<dbReference type="PANTHER" id="PTHR24372">
    <property type="entry name" value="GLYCOPROTEIN HORMONE RECEPTOR"/>
    <property type="match status" value="1"/>
</dbReference>
<feature type="transmembrane region" description="Helical" evidence="8">
    <location>
        <begin position="205"/>
        <end position="225"/>
    </location>
</feature>
<comment type="subcellular location">
    <subcellularLocation>
        <location evidence="1">Membrane</location>
    </subcellularLocation>
</comment>
<dbReference type="GeneID" id="118477376"/>
<evidence type="ECO:0000256" key="7">
    <source>
        <dbReference type="RuleBase" id="RU000688"/>
    </source>
</evidence>
<dbReference type="RefSeq" id="XP_035824588.1">
    <property type="nucleotide sequence ID" value="XM_035968695.1"/>
</dbReference>
<keyword evidence="4" id="KW-0677">Repeat</keyword>
<feature type="transmembrane region" description="Helical" evidence="8">
    <location>
        <begin position="42"/>
        <end position="69"/>
    </location>
</feature>
<evidence type="ECO:0000313" key="11">
    <source>
        <dbReference type="RefSeq" id="XP_035824588.1"/>
    </source>
</evidence>
<dbReference type="InterPro" id="IPR017452">
    <property type="entry name" value="GPCR_Rhodpsn_7TM"/>
</dbReference>
<evidence type="ECO:0000256" key="8">
    <source>
        <dbReference type="SAM" id="Phobius"/>
    </source>
</evidence>
<feature type="domain" description="G-protein coupled receptors family 1 profile" evidence="9">
    <location>
        <begin position="20"/>
        <end position="139"/>
    </location>
</feature>
<gene>
    <name evidence="11" type="primary">LOC118477376</name>
</gene>
<dbReference type="PROSITE" id="PS50262">
    <property type="entry name" value="G_PROTEIN_RECEP_F1_2"/>
    <property type="match status" value="1"/>
</dbReference>
<comment type="similarity">
    <text evidence="7">Belongs to the G-protein coupled receptor 1 family.</text>
</comment>
<name>A0ABM1VQ96_APLCA</name>
<dbReference type="PROSITE" id="PS00237">
    <property type="entry name" value="G_PROTEIN_RECEP_F1_1"/>
    <property type="match status" value="1"/>
</dbReference>
<feature type="transmembrane region" description="Helical" evidence="8">
    <location>
        <begin position="9"/>
        <end position="30"/>
    </location>
</feature>
<keyword evidence="3 7" id="KW-0812">Transmembrane</keyword>
<dbReference type="PRINTS" id="PR00237">
    <property type="entry name" value="GPCRRHODOPSN"/>
</dbReference>
<keyword evidence="7" id="KW-0807">Transducer</keyword>
<keyword evidence="10" id="KW-1185">Reference proteome</keyword>
<accession>A0ABM1VQ96</accession>
<dbReference type="Pfam" id="PF00001">
    <property type="entry name" value="7tm_1"/>
    <property type="match status" value="1"/>
</dbReference>
<dbReference type="PANTHER" id="PTHR24372:SF77">
    <property type="entry name" value="G-PROTEIN COUPLED RECEPTORS FAMILY 1 PROFILE DOMAIN-CONTAINING PROTEIN"/>
    <property type="match status" value="1"/>
</dbReference>
<protein>
    <submittedName>
        <fullName evidence="11">G-protein coupled receptor GRL101-like</fullName>
    </submittedName>
</protein>
<evidence type="ECO:0000256" key="2">
    <source>
        <dbReference type="ARBA" id="ARBA00022614"/>
    </source>
</evidence>
<dbReference type="InterPro" id="IPR000276">
    <property type="entry name" value="GPCR_Rhodpsn"/>
</dbReference>
<keyword evidence="2" id="KW-0433">Leucine-rich repeat</keyword>
<dbReference type="Proteomes" id="UP000694888">
    <property type="component" value="Unplaced"/>
</dbReference>
<keyword evidence="6 8" id="KW-0472">Membrane</keyword>
<keyword evidence="7" id="KW-0675">Receptor</keyword>
<evidence type="ECO:0000256" key="5">
    <source>
        <dbReference type="ARBA" id="ARBA00022989"/>
    </source>
</evidence>
<sequence length="365" mass="40856">MREPLLRVLLWLVGLSALLGNVVVIVYRAVWDRGFLQKGYALFVFNLIPGVADLLMGAYLMIVAVADVLFRGTYVWHERSWRMSDTCKVAGFLSTWSSESSAIFVFLITVDRFLVIKFPFGQVRLSPVGARVLCCFSWVGLCVRFFVDNSRCGPRSALDSIVYHRLIGLSIAVLPLLPPFQHWTVFSTSGMCVGLPLTTERKPGWEYSVTVFVGLNFVLFLLIAIGQILIYRQFRLYLCIIRLGLLALNGHEVSKDTYAWSAVLVVPINSALNPVLYTVPVIRKKWDEIKQNYFKTGTAFSKTGAVGDMLAPPLSPRRCLGCIHEIHLVEMTPRGLRGTPELASWGLWSKNGAREVAPDFFGDNG</sequence>
<evidence type="ECO:0000259" key="9">
    <source>
        <dbReference type="PROSITE" id="PS50262"/>
    </source>
</evidence>
<evidence type="ECO:0000313" key="10">
    <source>
        <dbReference type="Proteomes" id="UP000694888"/>
    </source>
</evidence>
<evidence type="ECO:0000256" key="1">
    <source>
        <dbReference type="ARBA" id="ARBA00004370"/>
    </source>
</evidence>
<reference evidence="11" key="1">
    <citation type="submission" date="2025-08" db="UniProtKB">
        <authorList>
            <consortium name="RefSeq"/>
        </authorList>
    </citation>
    <scope>IDENTIFICATION</scope>
</reference>
<feature type="transmembrane region" description="Helical" evidence="8">
    <location>
        <begin position="89"/>
        <end position="108"/>
    </location>
</feature>
<proteinExistence type="inferred from homology"/>
<organism evidence="10 11">
    <name type="scientific">Aplysia californica</name>
    <name type="common">California sea hare</name>
    <dbReference type="NCBI Taxonomy" id="6500"/>
    <lineage>
        <taxon>Eukaryota</taxon>
        <taxon>Metazoa</taxon>
        <taxon>Spiralia</taxon>
        <taxon>Lophotrochozoa</taxon>
        <taxon>Mollusca</taxon>
        <taxon>Gastropoda</taxon>
        <taxon>Heterobranchia</taxon>
        <taxon>Euthyneura</taxon>
        <taxon>Tectipleura</taxon>
        <taxon>Aplysiida</taxon>
        <taxon>Aplysioidea</taxon>
        <taxon>Aplysiidae</taxon>
        <taxon>Aplysia</taxon>
    </lineage>
</organism>
<evidence type="ECO:0000256" key="4">
    <source>
        <dbReference type="ARBA" id="ARBA00022737"/>
    </source>
</evidence>
<keyword evidence="7" id="KW-0297">G-protein coupled receptor</keyword>
<feature type="transmembrane region" description="Helical" evidence="8">
    <location>
        <begin position="128"/>
        <end position="146"/>
    </location>
</feature>
<keyword evidence="5 8" id="KW-1133">Transmembrane helix</keyword>
<dbReference type="SUPFAM" id="SSF81321">
    <property type="entry name" value="Family A G protein-coupled receptor-like"/>
    <property type="match status" value="1"/>
</dbReference>